<gene>
    <name evidence="1" type="ORF">LA5096_00085</name>
</gene>
<evidence type="ECO:0000313" key="2">
    <source>
        <dbReference type="Proteomes" id="UP000049983"/>
    </source>
</evidence>
<dbReference type="AlphaFoldDB" id="A0A0M6ZNE5"/>
<protein>
    <submittedName>
        <fullName evidence="1">Uncharacterized protein</fullName>
    </submittedName>
</protein>
<keyword evidence="2" id="KW-1185">Reference proteome</keyword>
<name>A0A0M6ZNE5_9HYPH</name>
<accession>A0A0M6ZNE5</accession>
<organism evidence="1 2">
    <name type="scientific">Roseibium album</name>
    <dbReference type="NCBI Taxonomy" id="311410"/>
    <lineage>
        <taxon>Bacteria</taxon>
        <taxon>Pseudomonadati</taxon>
        <taxon>Pseudomonadota</taxon>
        <taxon>Alphaproteobacteria</taxon>
        <taxon>Hyphomicrobiales</taxon>
        <taxon>Stappiaceae</taxon>
        <taxon>Roseibium</taxon>
    </lineage>
</organism>
<evidence type="ECO:0000313" key="1">
    <source>
        <dbReference type="EMBL" id="CTQ63640.1"/>
    </source>
</evidence>
<sequence length="62" mass="7193">MPPRMFAIMRQPMKSLHPVVPTSWPGSKPMNLPNDIGPLAWHVNKRNQKGPSLHREHKREMT</sequence>
<proteinExistence type="predicted"/>
<dbReference type="Proteomes" id="UP000049983">
    <property type="component" value="Unassembled WGS sequence"/>
</dbReference>
<reference evidence="2" key="1">
    <citation type="submission" date="2015-07" db="EMBL/GenBank/DDBJ databases">
        <authorList>
            <person name="Rodrigo-Torres Lidia"/>
            <person name="Arahal R.David."/>
        </authorList>
    </citation>
    <scope>NUCLEOTIDE SEQUENCE [LARGE SCALE GENOMIC DNA]</scope>
    <source>
        <strain evidence="2">CECT 5096</strain>
    </source>
</reference>
<dbReference type="EMBL" id="CXWC01000001">
    <property type="protein sequence ID" value="CTQ63640.1"/>
    <property type="molecule type" value="Genomic_DNA"/>
</dbReference>